<feature type="compositionally biased region" description="Polar residues" evidence="2">
    <location>
        <begin position="21"/>
        <end position="39"/>
    </location>
</feature>
<dbReference type="EMBL" id="DS113188">
    <property type="protein sequence ID" value="EAY21744.1"/>
    <property type="molecule type" value="Genomic_DNA"/>
</dbReference>
<dbReference type="RefSeq" id="XP_001582730.1">
    <property type="nucleotide sequence ID" value="XM_001582680.1"/>
</dbReference>
<dbReference type="AlphaFoldDB" id="A2DCX0"/>
<evidence type="ECO:0000256" key="1">
    <source>
        <dbReference type="SAM" id="Coils"/>
    </source>
</evidence>
<evidence type="ECO:0000313" key="3">
    <source>
        <dbReference type="EMBL" id="EAY21744.1"/>
    </source>
</evidence>
<protein>
    <submittedName>
        <fullName evidence="3">Uncharacterized protein</fullName>
    </submittedName>
</protein>
<reference evidence="3" key="1">
    <citation type="submission" date="2006-10" db="EMBL/GenBank/DDBJ databases">
        <authorList>
            <person name="Amadeo P."/>
            <person name="Zhao Q."/>
            <person name="Wortman J."/>
            <person name="Fraser-Liggett C."/>
            <person name="Carlton J."/>
        </authorList>
    </citation>
    <scope>NUCLEOTIDE SEQUENCE</scope>
    <source>
        <strain evidence="3">G3</strain>
    </source>
</reference>
<feature type="region of interest" description="Disordered" evidence="2">
    <location>
        <begin position="1"/>
        <end position="39"/>
    </location>
</feature>
<dbReference type="KEGG" id="tva:5467296"/>
<evidence type="ECO:0000256" key="2">
    <source>
        <dbReference type="SAM" id="MobiDB-lite"/>
    </source>
</evidence>
<feature type="region of interest" description="Disordered" evidence="2">
    <location>
        <begin position="220"/>
        <end position="240"/>
    </location>
</feature>
<feature type="coiled-coil region" evidence="1">
    <location>
        <begin position="250"/>
        <end position="284"/>
    </location>
</feature>
<keyword evidence="4" id="KW-1185">Reference proteome</keyword>
<evidence type="ECO:0000313" key="4">
    <source>
        <dbReference type="Proteomes" id="UP000001542"/>
    </source>
</evidence>
<dbReference type="OrthoDB" id="10642160at2759"/>
<dbReference type="SMR" id="A2DCX0"/>
<organism evidence="3 4">
    <name type="scientific">Trichomonas vaginalis (strain ATCC PRA-98 / G3)</name>
    <dbReference type="NCBI Taxonomy" id="412133"/>
    <lineage>
        <taxon>Eukaryota</taxon>
        <taxon>Metamonada</taxon>
        <taxon>Parabasalia</taxon>
        <taxon>Trichomonadida</taxon>
        <taxon>Trichomonadidae</taxon>
        <taxon>Trichomonas</taxon>
    </lineage>
</organism>
<name>A2DCX0_TRIV3</name>
<sequence>MENGPNPNTNESLIEPVAINPSDTHQSSSDLNETSTTNKNSYLSEYSQEQYISKPRGIRTNISFTADMTYEDICIALIEVFANCYDEACAESTVISDYLSVRDLRTIVRNLNLCDTSDLFNQRKPSLCFMIQSFLNQPFMKHLHIRNTTPPPQEEKSINLTQIDFFINKKDDDGSPTSAQSPKIESRQEFTDSIKVIRFKKIPTRNVESPKTIPPLQETVQKDVESSPKEIQPVLTPPDMNQPLQTVQMIQKINSLVTQMNLRISELEKAVEHLVTRLDVVEKIFKANEIKQERETNAEKPLII</sequence>
<keyword evidence="1" id="KW-0175">Coiled coil</keyword>
<dbReference type="VEuPathDB" id="TrichDB:TVAGG3_0606510"/>
<accession>A2DCX0</accession>
<dbReference type="Proteomes" id="UP000001542">
    <property type="component" value="Unassembled WGS sequence"/>
</dbReference>
<dbReference type="VEuPathDB" id="TrichDB:TVAG_237700"/>
<reference evidence="3" key="2">
    <citation type="journal article" date="2007" name="Science">
        <title>Draft genome sequence of the sexually transmitted pathogen Trichomonas vaginalis.</title>
        <authorList>
            <person name="Carlton J.M."/>
            <person name="Hirt R.P."/>
            <person name="Silva J.C."/>
            <person name="Delcher A.L."/>
            <person name="Schatz M."/>
            <person name="Zhao Q."/>
            <person name="Wortman J.R."/>
            <person name="Bidwell S.L."/>
            <person name="Alsmark U.C.M."/>
            <person name="Besteiro S."/>
            <person name="Sicheritz-Ponten T."/>
            <person name="Noel C.J."/>
            <person name="Dacks J.B."/>
            <person name="Foster P.G."/>
            <person name="Simillion C."/>
            <person name="Van de Peer Y."/>
            <person name="Miranda-Saavedra D."/>
            <person name="Barton G.J."/>
            <person name="Westrop G.D."/>
            <person name="Mueller S."/>
            <person name="Dessi D."/>
            <person name="Fiori P.L."/>
            <person name="Ren Q."/>
            <person name="Paulsen I."/>
            <person name="Zhang H."/>
            <person name="Bastida-Corcuera F.D."/>
            <person name="Simoes-Barbosa A."/>
            <person name="Brown M.T."/>
            <person name="Hayes R.D."/>
            <person name="Mukherjee M."/>
            <person name="Okumura C.Y."/>
            <person name="Schneider R."/>
            <person name="Smith A.J."/>
            <person name="Vanacova S."/>
            <person name="Villalvazo M."/>
            <person name="Haas B.J."/>
            <person name="Pertea M."/>
            <person name="Feldblyum T.V."/>
            <person name="Utterback T.R."/>
            <person name="Shu C.L."/>
            <person name="Osoegawa K."/>
            <person name="de Jong P.J."/>
            <person name="Hrdy I."/>
            <person name="Horvathova L."/>
            <person name="Zubacova Z."/>
            <person name="Dolezal P."/>
            <person name="Malik S.B."/>
            <person name="Logsdon J.M. Jr."/>
            <person name="Henze K."/>
            <person name="Gupta A."/>
            <person name="Wang C.C."/>
            <person name="Dunne R.L."/>
            <person name="Upcroft J.A."/>
            <person name="Upcroft P."/>
            <person name="White O."/>
            <person name="Salzberg S.L."/>
            <person name="Tang P."/>
            <person name="Chiu C.-H."/>
            <person name="Lee Y.-S."/>
            <person name="Embley T.M."/>
            <person name="Coombs G.H."/>
            <person name="Mottram J.C."/>
            <person name="Tachezy J."/>
            <person name="Fraser-Liggett C.M."/>
            <person name="Johnson P.J."/>
        </authorList>
    </citation>
    <scope>NUCLEOTIDE SEQUENCE [LARGE SCALE GENOMIC DNA]</scope>
    <source>
        <strain evidence="3">G3</strain>
    </source>
</reference>
<gene>
    <name evidence="3" type="ORF">TVAG_237700</name>
</gene>
<feature type="compositionally biased region" description="Polar residues" evidence="2">
    <location>
        <begin position="1"/>
        <end position="12"/>
    </location>
</feature>
<dbReference type="InParanoid" id="A2DCX0"/>
<proteinExistence type="predicted"/>